<dbReference type="Gramene" id="Pp3c27_1350V3.2">
    <property type="protein sequence ID" value="Pp3c27_1350V3.2"/>
    <property type="gene ID" value="Pp3c27_1350"/>
</dbReference>
<accession>A0A2K1IA66</accession>
<protein>
    <recommendedName>
        <fullName evidence="7">AP2/ERF domain-containing protein</fullName>
    </recommendedName>
</protein>
<evidence type="ECO:0000313" key="9">
    <source>
        <dbReference type="EnsemblPlants" id="Pp3c27_1350V3.1"/>
    </source>
</evidence>
<dbReference type="PANTHER" id="PTHR31677:SF157">
    <property type="entry name" value="AP2_ERF DOMAIN-CONTAINING PROTEIN"/>
    <property type="match status" value="1"/>
</dbReference>
<proteinExistence type="predicted"/>
<gene>
    <name evidence="9" type="primary">LOC112278431</name>
    <name evidence="8" type="ORF">PHYPA_030745</name>
</gene>
<reference evidence="8 10" key="2">
    <citation type="journal article" date="2018" name="Plant J.">
        <title>The Physcomitrella patens chromosome-scale assembly reveals moss genome structure and evolution.</title>
        <authorList>
            <person name="Lang D."/>
            <person name="Ullrich K.K."/>
            <person name="Murat F."/>
            <person name="Fuchs J."/>
            <person name="Jenkins J."/>
            <person name="Haas F.B."/>
            <person name="Piednoel M."/>
            <person name="Gundlach H."/>
            <person name="Van Bel M."/>
            <person name="Meyberg R."/>
            <person name="Vives C."/>
            <person name="Morata J."/>
            <person name="Symeonidi A."/>
            <person name="Hiss M."/>
            <person name="Muchero W."/>
            <person name="Kamisugi Y."/>
            <person name="Saleh O."/>
            <person name="Blanc G."/>
            <person name="Decker E.L."/>
            <person name="van Gessel N."/>
            <person name="Grimwood J."/>
            <person name="Hayes R.D."/>
            <person name="Graham S.W."/>
            <person name="Gunter L.E."/>
            <person name="McDaniel S.F."/>
            <person name="Hoernstein S.N.W."/>
            <person name="Larsson A."/>
            <person name="Li F.W."/>
            <person name="Perroud P.F."/>
            <person name="Phillips J."/>
            <person name="Ranjan P."/>
            <person name="Rokshar D.S."/>
            <person name="Rothfels C.J."/>
            <person name="Schneider L."/>
            <person name="Shu S."/>
            <person name="Stevenson D.W."/>
            <person name="Thummler F."/>
            <person name="Tillich M."/>
            <person name="Villarreal Aguilar J.C."/>
            <person name="Widiez T."/>
            <person name="Wong G.K."/>
            <person name="Wymore A."/>
            <person name="Zhang Y."/>
            <person name="Zimmer A.D."/>
            <person name="Quatrano R.S."/>
            <person name="Mayer K.F.X."/>
            <person name="Goodstein D."/>
            <person name="Casacuberta J.M."/>
            <person name="Vandepoele K."/>
            <person name="Reski R."/>
            <person name="Cuming A.C."/>
            <person name="Tuskan G.A."/>
            <person name="Maumus F."/>
            <person name="Salse J."/>
            <person name="Schmutz J."/>
            <person name="Rensing S.A."/>
        </authorList>
    </citation>
    <scope>NUCLEOTIDE SEQUENCE [LARGE SCALE GENOMIC DNA]</scope>
    <source>
        <strain evidence="9 10">cv. Gransden 2004</strain>
    </source>
</reference>
<dbReference type="Pfam" id="PF00847">
    <property type="entry name" value="AP2"/>
    <property type="match status" value="1"/>
</dbReference>
<dbReference type="GO" id="GO:0003677">
    <property type="term" value="F:DNA binding"/>
    <property type="evidence" value="ECO:0007669"/>
    <property type="project" value="UniProtKB-KW"/>
</dbReference>
<dbReference type="InterPro" id="IPR001471">
    <property type="entry name" value="AP2/ERF_dom"/>
</dbReference>
<evidence type="ECO:0000256" key="5">
    <source>
        <dbReference type="ARBA" id="ARBA00023242"/>
    </source>
</evidence>
<dbReference type="AlphaFoldDB" id="A0A2K1IA66"/>
<organism evidence="8">
    <name type="scientific">Physcomitrium patens</name>
    <name type="common">Spreading-leaved earth moss</name>
    <name type="synonym">Physcomitrella patens</name>
    <dbReference type="NCBI Taxonomy" id="3218"/>
    <lineage>
        <taxon>Eukaryota</taxon>
        <taxon>Viridiplantae</taxon>
        <taxon>Streptophyta</taxon>
        <taxon>Embryophyta</taxon>
        <taxon>Bryophyta</taxon>
        <taxon>Bryophytina</taxon>
        <taxon>Bryopsida</taxon>
        <taxon>Funariidae</taxon>
        <taxon>Funariales</taxon>
        <taxon>Funariaceae</taxon>
        <taxon>Physcomitrium</taxon>
    </lineage>
</organism>
<evidence type="ECO:0000256" key="1">
    <source>
        <dbReference type="ARBA" id="ARBA00004123"/>
    </source>
</evidence>
<dbReference type="EnsemblPlants" id="Pp3c27_1350V3.1">
    <property type="protein sequence ID" value="Pp3c27_1350V3.1"/>
    <property type="gene ID" value="Pp3c27_1350"/>
</dbReference>
<evidence type="ECO:0000256" key="3">
    <source>
        <dbReference type="ARBA" id="ARBA00023125"/>
    </source>
</evidence>
<name>A0A2K1IA66_PHYPA</name>
<sequence>MAQRGDDGVGITAKAHQADQGDHFRGVRKRPWGRFAAEIRDPWKKTRVWLGTFDTAEEAARAYDSAARALRGTKAKTNFASPPHSGDDQSMTSQSSTVESLSNGSLKQSGHHPSKSIQSNHYRSTVGALDTSSWRNRLDLNISVAQDSLFVVDDGGQHQYKSVSAGRSCVEEGVTCALSSIRVAPNPIQVPFEEAGHVADSKRQRTLKKPTPITPTEGLSVGCDWLGSLATTALGMQQQLSETTPETRACHSDCDSSSSVILNSEAACATPPTPHDAKPVMRRTAYPFLLDLNQPPCSLEHQGPAIETDFGLSRPGIQVFLN</sequence>
<evidence type="ECO:0000313" key="10">
    <source>
        <dbReference type="Proteomes" id="UP000006727"/>
    </source>
</evidence>
<dbReference type="PaxDb" id="3218-PP1S487_24V6.1"/>
<feature type="region of interest" description="Disordered" evidence="6">
    <location>
        <begin position="74"/>
        <end position="122"/>
    </location>
</feature>
<dbReference type="PANTHER" id="PTHR31677">
    <property type="entry name" value="AP2 DOMAIN CLASS TRANSCRIPTION FACTOR"/>
    <property type="match status" value="1"/>
</dbReference>
<reference evidence="9" key="3">
    <citation type="submission" date="2020-12" db="UniProtKB">
        <authorList>
            <consortium name="EnsemblPlants"/>
        </authorList>
    </citation>
    <scope>IDENTIFICATION</scope>
</reference>
<reference evidence="8 10" key="1">
    <citation type="journal article" date="2008" name="Science">
        <title>The Physcomitrella genome reveals evolutionary insights into the conquest of land by plants.</title>
        <authorList>
            <person name="Rensing S."/>
            <person name="Lang D."/>
            <person name="Zimmer A."/>
            <person name="Terry A."/>
            <person name="Salamov A."/>
            <person name="Shapiro H."/>
            <person name="Nishiyama T."/>
            <person name="Perroud P.-F."/>
            <person name="Lindquist E."/>
            <person name="Kamisugi Y."/>
            <person name="Tanahashi T."/>
            <person name="Sakakibara K."/>
            <person name="Fujita T."/>
            <person name="Oishi K."/>
            <person name="Shin-I T."/>
            <person name="Kuroki Y."/>
            <person name="Toyoda A."/>
            <person name="Suzuki Y."/>
            <person name="Hashimoto A."/>
            <person name="Yamaguchi K."/>
            <person name="Sugano A."/>
            <person name="Kohara Y."/>
            <person name="Fujiyama A."/>
            <person name="Anterola A."/>
            <person name="Aoki S."/>
            <person name="Ashton N."/>
            <person name="Barbazuk W.B."/>
            <person name="Barker E."/>
            <person name="Bennetzen J."/>
            <person name="Bezanilla M."/>
            <person name="Blankenship R."/>
            <person name="Cho S.H."/>
            <person name="Dutcher S."/>
            <person name="Estelle M."/>
            <person name="Fawcett J.A."/>
            <person name="Gundlach H."/>
            <person name="Hanada K."/>
            <person name="Heyl A."/>
            <person name="Hicks K.A."/>
            <person name="Hugh J."/>
            <person name="Lohr M."/>
            <person name="Mayer K."/>
            <person name="Melkozernov A."/>
            <person name="Murata T."/>
            <person name="Nelson D."/>
            <person name="Pils B."/>
            <person name="Prigge M."/>
            <person name="Reiss B."/>
            <person name="Renner T."/>
            <person name="Rombauts S."/>
            <person name="Rushton P."/>
            <person name="Sanderfoot A."/>
            <person name="Schween G."/>
            <person name="Shiu S.-H."/>
            <person name="Stueber K."/>
            <person name="Theodoulou F.L."/>
            <person name="Tu H."/>
            <person name="Van de Peer Y."/>
            <person name="Verrier P.J."/>
            <person name="Waters E."/>
            <person name="Wood A."/>
            <person name="Yang L."/>
            <person name="Cove D."/>
            <person name="Cuming A."/>
            <person name="Hasebe M."/>
            <person name="Lucas S."/>
            <person name="Mishler D.B."/>
            <person name="Reski R."/>
            <person name="Grigoriev I."/>
            <person name="Quatrano R.S."/>
            <person name="Boore J.L."/>
        </authorList>
    </citation>
    <scope>NUCLEOTIDE SEQUENCE [LARGE SCALE GENOMIC DNA]</scope>
    <source>
        <strain evidence="9 10">cv. Gransden 2004</strain>
    </source>
</reference>
<dbReference type="PRINTS" id="PR00367">
    <property type="entry name" value="ETHRSPELEMNT"/>
</dbReference>
<dbReference type="InterPro" id="IPR016177">
    <property type="entry name" value="DNA-bd_dom_sf"/>
</dbReference>
<dbReference type="OrthoDB" id="1931494at2759"/>
<dbReference type="Gramene" id="Pp3c27_1350V3.1">
    <property type="protein sequence ID" value="Pp3c27_1350V3.1"/>
    <property type="gene ID" value="Pp3c27_1350"/>
</dbReference>
<feature type="domain" description="AP2/ERF" evidence="7">
    <location>
        <begin position="23"/>
        <end position="80"/>
    </location>
</feature>
<feature type="compositionally biased region" description="Polar residues" evidence="6">
    <location>
        <begin position="88"/>
        <end position="108"/>
    </location>
</feature>
<comment type="subcellular location">
    <subcellularLocation>
        <location evidence="1">Nucleus</location>
    </subcellularLocation>
</comment>
<keyword evidence="2" id="KW-0805">Transcription regulation</keyword>
<dbReference type="InterPro" id="IPR036955">
    <property type="entry name" value="AP2/ERF_dom_sf"/>
</dbReference>
<evidence type="ECO:0000313" key="8">
    <source>
        <dbReference type="EMBL" id="PNR26171.1"/>
    </source>
</evidence>
<dbReference type="SUPFAM" id="SSF54171">
    <property type="entry name" value="DNA-binding domain"/>
    <property type="match status" value="1"/>
</dbReference>
<dbReference type="KEGG" id="ppp:112278431"/>
<dbReference type="FunFam" id="3.30.730.10:FF:000001">
    <property type="entry name" value="Ethylene-responsive transcription factor 2"/>
    <property type="match status" value="1"/>
</dbReference>
<dbReference type="PROSITE" id="PS51032">
    <property type="entry name" value="AP2_ERF"/>
    <property type="match status" value="1"/>
</dbReference>
<evidence type="ECO:0000259" key="7">
    <source>
        <dbReference type="PROSITE" id="PS51032"/>
    </source>
</evidence>
<keyword evidence="4" id="KW-0804">Transcription</keyword>
<dbReference type="GO" id="GO:0003700">
    <property type="term" value="F:DNA-binding transcription factor activity"/>
    <property type="evidence" value="ECO:0007669"/>
    <property type="project" value="InterPro"/>
</dbReference>
<dbReference type="GeneID" id="112278431"/>
<dbReference type="SMART" id="SM00380">
    <property type="entry name" value="AP2"/>
    <property type="match status" value="1"/>
</dbReference>
<feature type="region of interest" description="Disordered" evidence="6">
    <location>
        <begin position="1"/>
        <end position="24"/>
    </location>
</feature>
<dbReference type="FunCoup" id="A0A2K1IA66">
    <property type="interactions" value="2549"/>
</dbReference>
<evidence type="ECO:0000256" key="2">
    <source>
        <dbReference type="ARBA" id="ARBA00023015"/>
    </source>
</evidence>
<dbReference type="CDD" id="cd00018">
    <property type="entry name" value="AP2"/>
    <property type="match status" value="1"/>
</dbReference>
<dbReference type="EMBL" id="ABEU02000027">
    <property type="protein sequence ID" value="PNR26171.1"/>
    <property type="molecule type" value="Genomic_DNA"/>
</dbReference>
<keyword evidence="3" id="KW-0238">DNA-binding</keyword>
<dbReference type="EnsemblPlants" id="Pp3c27_1350V3.2">
    <property type="protein sequence ID" value="Pp3c27_1350V3.2"/>
    <property type="gene ID" value="Pp3c27_1350"/>
</dbReference>
<evidence type="ECO:0000256" key="6">
    <source>
        <dbReference type="SAM" id="MobiDB-lite"/>
    </source>
</evidence>
<keyword evidence="10" id="KW-1185">Reference proteome</keyword>
<dbReference type="GO" id="GO:0005634">
    <property type="term" value="C:nucleus"/>
    <property type="evidence" value="ECO:0007669"/>
    <property type="project" value="UniProtKB-SubCell"/>
</dbReference>
<dbReference type="Gene3D" id="3.30.730.10">
    <property type="entry name" value="AP2/ERF domain"/>
    <property type="match status" value="1"/>
</dbReference>
<dbReference type="Proteomes" id="UP000006727">
    <property type="component" value="Chromosome 27"/>
</dbReference>
<evidence type="ECO:0000256" key="4">
    <source>
        <dbReference type="ARBA" id="ARBA00023163"/>
    </source>
</evidence>
<dbReference type="RefSeq" id="XP_024367682.1">
    <property type="nucleotide sequence ID" value="XM_024511914.2"/>
</dbReference>
<keyword evidence="5" id="KW-0539">Nucleus</keyword>